<accession>A0A1L5YCI1</accession>
<organism evidence="3">
    <name type="scientific">Paulinella micropora</name>
    <dbReference type="NCBI Taxonomy" id="1928728"/>
    <lineage>
        <taxon>Eukaryota</taxon>
        <taxon>Sar</taxon>
        <taxon>Rhizaria</taxon>
        <taxon>Cercozoa</taxon>
        <taxon>Imbricatea</taxon>
        <taxon>Silicofilosea</taxon>
        <taxon>Euglyphida</taxon>
        <taxon>Paulinellidae</taxon>
        <taxon>Paulinella</taxon>
    </lineage>
</organism>
<reference evidence="5 6" key="2">
    <citation type="submission" date="2019-06" db="EMBL/GenBank/DDBJ databases">
        <title>A hidden player of endosymbiotic evolution: DNA virus triggered massive gene transfer.</title>
        <authorList>
            <person name="Matsuo M."/>
            <person name="Katahata A."/>
            <person name="Tachikawa M."/>
            <person name="Minakuchi Y."/>
            <person name="Noguchi H."/>
            <person name="Toyoda A."/>
            <person name="Fujiyama A."/>
            <person name="Suzuki Y."/>
            <person name="Satoh S."/>
            <person name="Nakayama T."/>
            <person name="Kamikawa R."/>
            <person name="Nomura M."/>
            <person name="Inagaki Y."/>
            <person name="Ishida K."/>
            <person name="Obokata J."/>
        </authorList>
    </citation>
    <scope>NUCLEOTIDE SEQUENCE [LARGE SCALE GENOMIC DNA]</scope>
    <source>
        <strain evidence="5 6">MYN1</strain>
    </source>
</reference>
<dbReference type="SUPFAM" id="SSF56214">
    <property type="entry name" value="4'-phosphopantetheinyl transferase"/>
    <property type="match status" value="2"/>
</dbReference>
<dbReference type="GO" id="GO:0000287">
    <property type="term" value="F:magnesium ion binding"/>
    <property type="evidence" value="ECO:0007669"/>
    <property type="project" value="InterPro"/>
</dbReference>
<dbReference type="Pfam" id="PF01648">
    <property type="entry name" value="ACPS"/>
    <property type="match status" value="1"/>
</dbReference>
<keyword evidence="6" id="KW-1185">Reference proteome</keyword>
<evidence type="ECO:0000313" key="5">
    <source>
        <dbReference type="EMBL" id="BBL86400.1"/>
    </source>
</evidence>
<dbReference type="AlphaFoldDB" id="A0A1L5YCI1"/>
<gene>
    <name evidence="5" type="primary">MYN1_Chr_581</name>
    <name evidence="3" type="ORF">PCKR_648</name>
    <name evidence="4" type="ORF">PFK_648</name>
    <name evidence="5" type="ORF">PMYN1_Chma595</name>
</gene>
<sequence>MWLRQWNNDQVRVGHGTCTYSSHTVINSLQLQETELSELEVYWSERLPKRIANRYQRSRHLIRQLLAPILNCTPKQVPLYSPPGKRPYLSENSGYISLSHSGNGILLGWSLYPIGVDLENCRRSLDARKIQKRFFPLQEQRMLRHLQGEALRKAVLRSWVCKEAAIKLQGKSLSVELMHWCLDTQSGELKQLTSGLTPKCLIIERRGWLCALVSNKSILVHWN</sequence>
<reference evidence="3" key="1">
    <citation type="journal article" date="2017" name="Protist">
        <title>Diversity of the Photosynthetic Paulinella Species, with the Description of Paulinella micropora sp. nov. and the Chromatophore Genome Sequence for strain KR01.</title>
        <authorList>
            <person name="Lhee D."/>
            <person name="Yang E.C."/>
            <person name="Kim J.I."/>
            <person name="Nakayama T."/>
            <person name="Zuccarello G."/>
            <person name="Andersen R.A."/>
            <person name="Yoon H.S."/>
        </authorList>
    </citation>
    <scope>NUCLEOTIDE SEQUENCE</scope>
    <source>
        <strain evidence="4">FK01</strain>
        <strain evidence="3">KR01</strain>
    </source>
</reference>
<dbReference type="InterPro" id="IPR037143">
    <property type="entry name" value="4-PPantetheinyl_Trfase_dom_sf"/>
</dbReference>
<dbReference type="EMBL" id="LC490351">
    <property type="protein sequence ID" value="BBL86400.1"/>
    <property type="molecule type" value="Genomic_DNA"/>
</dbReference>
<geneLocation type="plastid" evidence="3"/>
<feature type="domain" description="4'-phosphopantetheinyl transferase" evidence="2">
    <location>
        <begin position="113"/>
        <end position="198"/>
    </location>
</feature>
<protein>
    <submittedName>
        <fullName evidence="5">4-phosphopantetheinyl transferase</fullName>
    </submittedName>
    <submittedName>
        <fullName evidence="3">Putative 4'-phosphopantetheinyl transferase family protein</fullName>
    </submittedName>
</protein>
<evidence type="ECO:0000313" key="3">
    <source>
        <dbReference type="EMBL" id="APP88416.1"/>
    </source>
</evidence>
<evidence type="ECO:0000313" key="4">
    <source>
        <dbReference type="EMBL" id="AQX45183.1"/>
    </source>
</evidence>
<evidence type="ECO:0000313" key="6">
    <source>
        <dbReference type="Proteomes" id="UP000503178"/>
    </source>
</evidence>
<proteinExistence type="predicted"/>
<dbReference type="Gene3D" id="3.90.470.20">
    <property type="entry name" value="4'-phosphopantetheinyl transferase domain"/>
    <property type="match status" value="2"/>
</dbReference>
<evidence type="ECO:0000259" key="2">
    <source>
        <dbReference type="Pfam" id="PF01648"/>
    </source>
</evidence>
<keyword evidence="1 3" id="KW-0808">Transferase</keyword>
<dbReference type="GO" id="GO:0008897">
    <property type="term" value="F:holo-[acyl-carrier-protein] synthase activity"/>
    <property type="evidence" value="ECO:0007669"/>
    <property type="project" value="InterPro"/>
</dbReference>
<dbReference type="EMBL" id="KY124271">
    <property type="protein sequence ID" value="AQX45183.1"/>
    <property type="molecule type" value="Genomic_DNA"/>
</dbReference>
<dbReference type="InterPro" id="IPR008278">
    <property type="entry name" value="4-PPantetheinyl_Trfase_dom"/>
</dbReference>
<name>A0A1L5YCI1_9EUKA</name>
<evidence type="ECO:0000256" key="1">
    <source>
        <dbReference type="ARBA" id="ARBA00022679"/>
    </source>
</evidence>
<dbReference type="Proteomes" id="UP000503178">
    <property type="component" value="Chromatophore Pltd"/>
</dbReference>
<keyword evidence="3" id="KW-0934">Plastid</keyword>
<dbReference type="EMBL" id="KX897545">
    <property type="protein sequence ID" value="APP88416.1"/>
    <property type="molecule type" value="Genomic_DNA"/>
</dbReference>